<dbReference type="AlphaFoldDB" id="A0A0S6VR81"/>
<evidence type="ECO:0000313" key="2">
    <source>
        <dbReference type="Proteomes" id="UP000030700"/>
    </source>
</evidence>
<accession>A0A0S6VR81</accession>
<proteinExistence type="predicted"/>
<evidence type="ECO:0000313" key="1">
    <source>
        <dbReference type="EMBL" id="GAK49666.1"/>
    </source>
</evidence>
<keyword evidence="2" id="KW-1185">Reference proteome</keyword>
<name>A0A0S6VR81_9BACT</name>
<protein>
    <submittedName>
        <fullName evidence="1">Uncharacterized protein</fullName>
    </submittedName>
</protein>
<dbReference type="HOGENOM" id="CLU_2714131_0_0_0"/>
<reference evidence="1" key="1">
    <citation type="journal article" date="2015" name="PeerJ">
        <title>First genomic representation of candidate bacterial phylum KSB3 points to enhanced environmental sensing as a trigger of wastewater bulking.</title>
        <authorList>
            <person name="Sekiguchi Y."/>
            <person name="Ohashi A."/>
            <person name="Parks D.H."/>
            <person name="Yamauchi T."/>
            <person name="Tyson G.W."/>
            <person name="Hugenholtz P."/>
        </authorList>
    </citation>
    <scope>NUCLEOTIDE SEQUENCE [LARGE SCALE GENOMIC DNA]</scope>
</reference>
<dbReference type="EMBL" id="DF820455">
    <property type="protein sequence ID" value="GAK49666.1"/>
    <property type="molecule type" value="Genomic_DNA"/>
</dbReference>
<sequence>MTSLNFNNLDLFRLISQGFRNKTYHVFHRTFAFLFHVTNKGSTVVLYTPSAPRLQKKLACKEDHSATLSFLS</sequence>
<dbReference type="STRING" id="1499966.U14_00889"/>
<gene>
    <name evidence="1" type="ORF">U14_00889</name>
</gene>
<organism evidence="1">
    <name type="scientific">Candidatus Moduliflexus flocculans</name>
    <dbReference type="NCBI Taxonomy" id="1499966"/>
    <lineage>
        <taxon>Bacteria</taxon>
        <taxon>Candidatus Moduliflexota</taxon>
        <taxon>Candidatus Moduliflexia</taxon>
        <taxon>Candidatus Moduliflexales</taxon>
        <taxon>Candidatus Moduliflexaceae</taxon>
    </lineage>
</organism>
<dbReference type="Proteomes" id="UP000030700">
    <property type="component" value="Unassembled WGS sequence"/>
</dbReference>